<dbReference type="EMBL" id="CP022603">
    <property type="protein sequence ID" value="ASV84176.1"/>
    <property type="molecule type" value="Genomic_DNA"/>
</dbReference>
<dbReference type="KEGG" id="och:CES85_4968"/>
<dbReference type="PROSITE" id="PS51257">
    <property type="entry name" value="PROKAR_LIPOPROTEIN"/>
    <property type="match status" value="1"/>
</dbReference>
<dbReference type="AlphaFoldDB" id="A0A248UBY3"/>
<proteinExistence type="predicted"/>
<name>A0A248UBY3_9HYPH</name>
<evidence type="ECO:0000313" key="2">
    <source>
        <dbReference type="Proteomes" id="UP000215256"/>
    </source>
</evidence>
<reference evidence="1 2" key="1">
    <citation type="submission" date="2017-07" db="EMBL/GenBank/DDBJ databases">
        <title>Phylogenetic study on the rhizospheric bacterium Ochrobactrum sp. A44.</title>
        <authorList>
            <person name="Krzyzanowska D.M."/>
            <person name="Ossowicki A."/>
            <person name="Rajewska M."/>
            <person name="Maciag T."/>
            <person name="Kaczynski Z."/>
            <person name="Czerwicka M."/>
            <person name="Jafra S."/>
        </authorList>
    </citation>
    <scope>NUCLEOTIDE SEQUENCE [LARGE SCALE GENOMIC DNA]</scope>
    <source>
        <strain evidence="1 2">A44</strain>
    </source>
</reference>
<sequence>MNKIAPSKSGIKHLSWNESRRYAVGTPGASFSSCVTRAIAVLRL</sequence>
<evidence type="ECO:0000313" key="1">
    <source>
        <dbReference type="EMBL" id="ASV84176.1"/>
    </source>
</evidence>
<gene>
    <name evidence="1" type="ORF">CES85_4968</name>
</gene>
<dbReference type="Proteomes" id="UP000215256">
    <property type="component" value="Chromosome 2"/>
</dbReference>
<organism evidence="1 2">
    <name type="scientific">Ochrobactrum quorumnocens</name>
    <dbReference type="NCBI Taxonomy" id="271865"/>
    <lineage>
        <taxon>Bacteria</taxon>
        <taxon>Pseudomonadati</taxon>
        <taxon>Pseudomonadota</taxon>
        <taxon>Alphaproteobacteria</taxon>
        <taxon>Hyphomicrobiales</taxon>
        <taxon>Brucellaceae</taxon>
        <taxon>Brucella/Ochrobactrum group</taxon>
        <taxon>Ochrobactrum</taxon>
    </lineage>
</organism>
<protein>
    <submittedName>
        <fullName evidence="1">Uncharacterized protein</fullName>
    </submittedName>
</protein>
<accession>A0A248UBY3</accession>